<name>A0ABW4LNN5_9BACI</name>
<dbReference type="Proteomes" id="UP001597214">
    <property type="component" value="Unassembled WGS sequence"/>
</dbReference>
<evidence type="ECO:0008006" key="4">
    <source>
        <dbReference type="Google" id="ProtNLM"/>
    </source>
</evidence>
<accession>A0ABW4LNN5</accession>
<keyword evidence="3" id="KW-1185">Reference proteome</keyword>
<proteinExistence type="predicted"/>
<feature type="transmembrane region" description="Helical" evidence="1">
    <location>
        <begin position="38"/>
        <end position="60"/>
    </location>
</feature>
<gene>
    <name evidence="2" type="ORF">ACFSCX_09150</name>
</gene>
<dbReference type="EMBL" id="JBHUEM010000011">
    <property type="protein sequence ID" value="MFD1736732.1"/>
    <property type="molecule type" value="Genomic_DNA"/>
</dbReference>
<keyword evidence="1" id="KW-0472">Membrane</keyword>
<evidence type="ECO:0000256" key="1">
    <source>
        <dbReference type="SAM" id="Phobius"/>
    </source>
</evidence>
<dbReference type="RefSeq" id="WP_377927900.1">
    <property type="nucleotide sequence ID" value="NZ_JBHUEM010000011.1"/>
</dbReference>
<keyword evidence="1" id="KW-1133">Transmembrane helix</keyword>
<keyword evidence="1" id="KW-0812">Transmembrane</keyword>
<evidence type="ECO:0000313" key="2">
    <source>
        <dbReference type="EMBL" id="MFD1736732.1"/>
    </source>
</evidence>
<evidence type="ECO:0000313" key="3">
    <source>
        <dbReference type="Proteomes" id="UP001597214"/>
    </source>
</evidence>
<reference evidence="3" key="1">
    <citation type="journal article" date="2019" name="Int. J. Syst. Evol. Microbiol.">
        <title>The Global Catalogue of Microorganisms (GCM) 10K type strain sequencing project: providing services to taxonomists for standard genome sequencing and annotation.</title>
        <authorList>
            <consortium name="The Broad Institute Genomics Platform"/>
            <consortium name="The Broad Institute Genome Sequencing Center for Infectious Disease"/>
            <person name="Wu L."/>
            <person name="Ma J."/>
        </authorList>
    </citation>
    <scope>NUCLEOTIDE SEQUENCE [LARGE SCALE GENOMIC DNA]</scope>
    <source>
        <strain evidence="3">CCUG 49339</strain>
    </source>
</reference>
<protein>
    <recommendedName>
        <fullName evidence="4">DUF3955 domain-containing protein</fullName>
    </recommendedName>
</protein>
<feature type="transmembrane region" description="Helical" evidence="1">
    <location>
        <begin position="7"/>
        <end position="26"/>
    </location>
</feature>
<organism evidence="2 3">
    <name type="scientific">Bacillus salitolerans</name>
    <dbReference type="NCBI Taxonomy" id="1437434"/>
    <lineage>
        <taxon>Bacteria</taxon>
        <taxon>Bacillati</taxon>
        <taxon>Bacillota</taxon>
        <taxon>Bacilli</taxon>
        <taxon>Bacillales</taxon>
        <taxon>Bacillaceae</taxon>
        <taxon>Bacillus</taxon>
    </lineage>
</organism>
<comment type="caution">
    <text evidence="2">The sequence shown here is derived from an EMBL/GenBank/DDBJ whole genome shotgun (WGS) entry which is preliminary data.</text>
</comment>
<sequence>MKKVEYIIALILIMLGIVCLTMSGSYMLEQNIMAYAKMFIKVCLWMGIPISVVGVVYYFIIKRRGEEKE</sequence>